<organism evidence="7 8">
    <name type="scientific">Acinetobacter bouvetii</name>
    <dbReference type="NCBI Taxonomy" id="202951"/>
    <lineage>
        <taxon>Bacteria</taxon>
        <taxon>Pseudomonadati</taxon>
        <taxon>Pseudomonadota</taxon>
        <taxon>Gammaproteobacteria</taxon>
        <taxon>Moraxellales</taxon>
        <taxon>Moraxellaceae</taxon>
        <taxon>Acinetobacter</taxon>
    </lineage>
</organism>
<dbReference type="InterPro" id="IPR023826">
    <property type="entry name" value="Rhom-like_SP_proteobac"/>
</dbReference>
<keyword evidence="3 5" id="KW-1133">Transmembrane helix</keyword>
<dbReference type="STRING" id="202951.GCA_001485025_01170"/>
<feature type="transmembrane region" description="Helical" evidence="5">
    <location>
        <begin position="162"/>
        <end position="184"/>
    </location>
</feature>
<dbReference type="AlphaFoldDB" id="A0A4Q7AZG6"/>
<dbReference type="InterPro" id="IPR035952">
    <property type="entry name" value="Rhomboid-like_sf"/>
</dbReference>
<protein>
    <submittedName>
        <fullName evidence="7">Rhombosortase</fullName>
        <ecNumber evidence="7">3.4.21.-</ecNumber>
    </submittedName>
</protein>
<dbReference type="RefSeq" id="WP_130143895.1">
    <property type="nucleotide sequence ID" value="NZ_SGSU01000002.1"/>
</dbReference>
<dbReference type="EC" id="3.4.21.-" evidence="7"/>
<evidence type="ECO:0000256" key="4">
    <source>
        <dbReference type="ARBA" id="ARBA00023136"/>
    </source>
</evidence>
<accession>A0A4Q7AZG6</accession>
<dbReference type="Pfam" id="PF01694">
    <property type="entry name" value="Rhomboid"/>
    <property type="match status" value="1"/>
</dbReference>
<evidence type="ECO:0000256" key="2">
    <source>
        <dbReference type="ARBA" id="ARBA00022692"/>
    </source>
</evidence>
<evidence type="ECO:0000259" key="6">
    <source>
        <dbReference type="Pfam" id="PF01694"/>
    </source>
</evidence>
<keyword evidence="7" id="KW-0378">Hydrolase</keyword>
<comment type="subcellular location">
    <subcellularLocation>
        <location evidence="1">Membrane</location>
        <topology evidence="1">Multi-pass membrane protein</topology>
    </subcellularLocation>
</comment>
<dbReference type="PROSITE" id="PS51257">
    <property type="entry name" value="PROKAR_LIPOPROTEIN"/>
    <property type="match status" value="1"/>
</dbReference>
<feature type="transmembrane region" description="Helical" evidence="5">
    <location>
        <begin position="54"/>
        <end position="72"/>
    </location>
</feature>
<keyword evidence="2 5" id="KW-0812">Transmembrane</keyword>
<comment type="caution">
    <text evidence="7">The sequence shown here is derived from an EMBL/GenBank/DDBJ whole genome shotgun (WGS) entry which is preliminary data.</text>
</comment>
<reference evidence="7 8" key="1">
    <citation type="submission" date="2019-02" db="EMBL/GenBank/DDBJ databases">
        <title>The Batch Genome Submission of Acinetobacter spp. strains.</title>
        <authorList>
            <person name="Qin J."/>
            <person name="Hu Y."/>
            <person name="Ye H."/>
            <person name="Wei L."/>
            <person name="Feng Y."/>
            <person name="Zong Z."/>
        </authorList>
    </citation>
    <scope>NUCLEOTIDE SEQUENCE [LARGE SCALE GENOMIC DNA]</scope>
    <source>
        <strain evidence="7 8">WCHABo060081</strain>
    </source>
</reference>
<feature type="domain" description="Peptidase S54 rhomboid" evidence="6">
    <location>
        <begin position="40"/>
        <end position="178"/>
    </location>
</feature>
<dbReference type="NCBIfam" id="TIGR03902">
    <property type="entry name" value="rhom_GG_sort"/>
    <property type="match status" value="1"/>
</dbReference>
<feature type="transmembrane region" description="Helical" evidence="5">
    <location>
        <begin position="131"/>
        <end position="150"/>
    </location>
</feature>
<dbReference type="GO" id="GO:0004252">
    <property type="term" value="F:serine-type endopeptidase activity"/>
    <property type="evidence" value="ECO:0007669"/>
    <property type="project" value="InterPro"/>
</dbReference>
<dbReference type="GO" id="GO:0016020">
    <property type="term" value="C:membrane"/>
    <property type="evidence" value="ECO:0007669"/>
    <property type="project" value="UniProtKB-SubCell"/>
</dbReference>
<dbReference type="InterPro" id="IPR022764">
    <property type="entry name" value="Peptidase_S54_rhomboid_dom"/>
</dbReference>
<keyword evidence="4 5" id="KW-0472">Membrane</keyword>
<feature type="transmembrane region" description="Helical" evidence="5">
    <location>
        <begin position="12"/>
        <end position="34"/>
    </location>
</feature>
<dbReference type="Gene3D" id="1.20.1540.10">
    <property type="entry name" value="Rhomboid-like"/>
    <property type="match status" value="1"/>
</dbReference>
<evidence type="ECO:0000313" key="7">
    <source>
        <dbReference type="EMBL" id="RZG69181.1"/>
    </source>
</evidence>
<name>A0A4Q7AZG6_9GAMM</name>
<sequence>MKDHYLKRKIVFIAAVFSVCACLQIFKDSFFYLHQVLFAEPWRLWTGHWVHVGWMHYFLNMLAFMCLPFIFPRASVWHFTALLIVLPPLISLSFYYFLPDIEAYAGLSGVLHGAYAAIACVHLIYKRERNFAALVLFLILAKLIWENTVGSTGTAQLIGSPVLVEAHLLGVIWGIGAASAYLIMEHSADRYMHD</sequence>
<proteinExistence type="predicted"/>
<feature type="transmembrane region" description="Helical" evidence="5">
    <location>
        <begin position="79"/>
        <end position="98"/>
    </location>
</feature>
<feature type="transmembrane region" description="Helical" evidence="5">
    <location>
        <begin position="104"/>
        <end position="124"/>
    </location>
</feature>
<evidence type="ECO:0000256" key="3">
    <source>
        <dbReference type="ARBA" id="ARBA00022989"/>
    </source>
</evidence>
<evidence type="ECO:0000256" key="1">
    <source>
        <dbReference type="ARBA" id="ARBA00004141"/>
    </source>
</evidence>
<evidence type="ECO:0000256" key="5">
    <source>
        <dbReference type="SAM" id="Phobius"/>
    </source>
</evidence>
<gene>
    <name evidence="7" type="primary">rrtA</name>
    <name evidence="7" type="ORF">EXE25_01760</name>
</gene>
<dbReference type="SUPFAM" id="SSF144091">
    <property type="entry name" value="Rhomboid-like"/>
    <property type="match status" value="1"/>
</dbReference>
<evidence type="ECO:0000313" key="8">
    <source>
        <dbReference type="Proteomes" id="UP000293483"/>
    </source>
</evidence>
<dbReference type="Proteomes" id="UP000293483">
    <property type="component" value="Unassembled WGS sequence"/>
</dbReference>
<dbReference type="EMBL" id="SGSU01000002">
    <property type="protein sequence ID" value="RZG69181.1"/>
    <property type="molecule type" value="Genomic_DNA"/>
</dbReference>